<dbReference type="Proteomes" id="UP001370348">
    <property type="component" value="Chromosome"/>
</dbReference>
<accession>A0ABZ2MBR3</accession>
<keyword evidence="7" id="KW-1185">Reference proteome</keyword>
<protein>
    <submittedName>
        <fullName evidence="6">Aspartate aminotransferase family protein</fullName>
    </submittedName>
</protein>
<sequence>MLDDVREAYSTGMPPQLARGLLALDAEVAVSARGATVQTKSGRELVDLASGGFGFGHPRILEAVKEQVRKMPLSSRVFYSVPLARLLERIAQVTPGDLAVSFFGNAGAEAVEGALKLVKGYHRKRTRVVSAIGGYHGATTGALAVSGIEKLRYPMRDPARRPVQASWVPFGDVGAMERAVDESVAAVILEPVQLATEVAVPPAGYLRAVRRRCTDVGALLIADETITGLGPTGKMFGVDHDGVVPDIMVLAGVLGGGMLSIGGYVTTRAINDKVYDKRDPLLHANTTGGNPTACTAALTTLEIIEQEGLAGKAAILGQKLQRHLTSLAERYPGVVTRARGQGLFGSITLAGGTETARALQRAALARGVMVRVFAPDPSVNAGHVAVRAPLTVSESELQTGLAALDAALDAVLNEKAPMNGVGAGVQL</sequence>
<organism evidence="6 7">
    <name type="scientific">Pendulispora albinea</name>
    <dbReference type="NCBI Taxonomy" id="2741071"/>
    <lineage>
        <taxon>Bacteria</taxon>
        <taxon>Pseudomonadati</taxon>
        <taxon>Myxococcota</taxon>
        <taxon>Myxococcia</taxon>
        <taxon>Myxococcales</taxon>
        <taxon>Sorangiineae</taxon>
        <taxon>Pendulisporaceae</taxon>
        <taxon>Pendulispora</taxon>
    </lineage>
</organism>
<evidence type="ECO:0000256" key="2">
    <source>
        <dbReference type="ARBA" id="ARBA00022576"/>
    </source>
</evidence>
<dbReference type="Gene3D" id="3.40.640.10">
    <property type="entry name" value="Type I PLP-dependent aspartate aminotransferase-like (Major domain)"/>
    <property type="match status" value="1"/>
</dbReference>
<dbReference type="InterPro" id="IPR015421">
    <property type="entry name" value="PyrdxlP-dep_Trfase_major"/>
</dbReference>
<dbReference type="Gene3D" id="3.90.1150.10">
    <property type="entry name" value="Aspartate Aminotransferase, domain 1"/>
    <property type="match status" value="1"/>
</dbReference>
<comment type="similarity">
    <text evidence="5">Belongs to the class-III pyridoxal-phosphate-dependent aminotransferase family.</text>
</comment>
<dbReference type="PANTHER" id="PTHR11986:SF79">
    <property type="entry name" value="ACETYLORNITHINE AMINOTRANSFERASE, MITOCHONDRIAL"/>
    <property type="match status" value="1"/>
</dbReference>
<dbReference type="EMBL" id="CP089984">
    <property type="protein sequence ID" value="WXB19930.1"/>
    <property type="molecule type" value="Genomic_DNA"/>
</dbReference>
<evidence type="ECO:0000313" key="7">
    <source>
        <dbReference type="Proteomes" id="UP001370348"/>
    </source>
</evidence>
<evidence type="ECO:0000256" key="5">
    <source>
        <dbReference type="RuleBase" id="RU003560"/>
    </source>
</evidence>
<dbReference type="InterPro" id="IPR050103">
    <property type="entry name" value="Class-III_PLP-dep_AT"/>
</dbReference>
<dbReference type="InterPro" id="IPR005814">
    <property type="entry name" value="Aminotrans_3"/>
</dbReference>
<reference evidence="6 7" key="1">
    <citation type="submission" date="2021-12" db="EMBL/GenBank/DDBJ databases">
        <title>Discovery of the Pendulisporaceae a myxobacterial family with distinct sporulation behavior and unique specialized metabolism.</title>
        <authorList>
            <person name="Garcia R."/>
            <person name="Popoff A."/>
            <person name="Bader C.D."/>
            <person name="Loehr J."/>
            <person name="Walesch S."/>
            <person name="Walt C."/>
            <person name="Boldt J."/>
            <person name="Bunk B."/>
            <person name="Haeckl F.J.F.P.J."/>
            <person name="Gunesch A.P."/>
            <person name="Birkelbach J."/>
            <person name="Nuebel U."/>
            <person name="Pietschmann T."/>
            <person name="Bach T."/>
            <person name="Mueller R."/>
        </authorList>
    </citation>
    <scope>NUCLEOTIDE SEQUENCE [LARGE SCALE GENOMIC DNA]</scope>
    <source>
        <strain evidence="6 7">MSr11954</strain>
    </source>
</reference>
<keyword evidence="2 6" id="KW-0032">Aminotransferase</keyword>
<dbReference type="CDD" id="cd00610">
    <property type="entry name" value="OAT_like"/>
    <property type="match status" value="1"/>
</dbReference>
<dbReference type="RefSeq" id="WP_394829529.1">
    <property type="nucleotide sequence ID" value="NZ_CP089984.1"/>
</dbReference>
<proteinExistence type="inferred from homology"/>
<keyword evidence="4 5" id="KW-0663">Pyridoxal phosphate</keyword>
<comment type="cofactor">
    <cofactor evidence="1">
        <name>pyridoxal 5'-phosphate</name>
        <dbReference type="ChEBI" id="CHEBI:597326"/>
    </cofactor>
</comment>
<dbReference type="SUPFAM" id="SSF53383">
    <property type="entry name" value="PLP-dependent transferases"/>
    <property type="match status" value="1"/>
</dbReference>
<evidence type="ECO:0000313" key="6">
    <source>
        <dbReference type="EMBL" id="WXB19930.1"/>
    </source>
</evidence>
<name>A0ABZ2MBR3_9BACT</name>
<evidence type="ECO:0000256" key="1">
    <source>
        <dbReference type="ARBA" id="ARBA00001933"/>
    </source>
</evidence>
<keyword evidence="3" id="KW-0808">Transferase</keyword>
<dbReference type="PIRSF" id="PIRSF000521">
    <property type="entry name" value="Transaminase_4ab_Lys_Orn"/>
    <property type="match status" value="1"/>
</dbReference>
<dbReference type="InterPro" id="IPR015422">
    <property type="entry name" value="PyrdxlP-dep_Trfase_small"/>
</dbReference>
<dbReference type="InterPro" id="IPR015424">
    <property type="entry name" value="PyrdxlP-dep_Trfase"/>
</dbReference>
<gene>
    <name evidence="6" type="ORF">LZC94_22240</name>
</gene>
<dbReference type="PANTHER" id="PTHR11986">
    <property type="entry name" value="AMINOTRANSFERASE CLASS III"/>
    <property type="match status" value="1"/>
</dbReference>
<dbReference type="Pfam" id="PF00202">
    <property type="entry name" value="Aminotran_3"/>
    <property type="match status" value="1"/>
</dbReference>
<dbReference type="GO" id="GO:0008483">
    <property type="term" value="F:transaminase activity"/>
    <property type="evidence" value="ECO:0007669"/>
    <property type="project" value="UniProtKB-KW"/>
</dbReference>
<evidence type="ECO:0000256" key="4">
    <source>
        <dbReference type="ARBA" id="ARBA00022898"/>
    </source>
</evidence>
<evidence type="ECO:0000256" key="3">
    <source>
        <dbReference type="ARBA" id="ARBA00022679"/>
    </source>
</evidence>